<organism evidence="8 9">
    <name type="scientific">Klebsiella aerogenes (strain ATCC 13048 / DSM 30053 / CCUG 1429 / JCM 1235 / KCTC 2190 / NBRC 13534 / NCIMB 10102 / NCTC 10006 / CDC 819-56)</name>
    <name type="common">Enterobacter aerogenes</name>
    <dbReference type="NCBI Taxonomy" id="1028307"/>
    <lineage>
        <taxon>Bacteria</taxon>
        <taxon>Pseudomonadati</taxon>
        <taxon>Pseudomonadota</taxon>
        <taxon>Gammaproteobacteria</taxon>
        <taxon>Enterobacterales</taxon>
        <taxon>Enterobacteriaceae</taxon>
        <taxon>Klebsiella/Raoultella group</taxon>
        <taxon>Klebsiella</taxon>
    </lineage>
</organism>
<dbReference type="SMART" id="SM00267">
    <property type="entry name" value="GGDEF"/>
    <property type="match status" value="1"/>
</dbReference>
<dbReference type="InterPro" id="IPR033420">
    <property type="entry name" value="GAPES1"/>
</dbReference>
<dbReference type="GO" id="GO:0052621">
    <property type="term" value="F:diguanylate cyclase activity"/>
    <property type="evidence" value="ECO:0007669"/>
    <property type="project" value="UniProtKB-EC"/>
</dbReference>
<dbReference type="CDD" id="cd01949">
    <property type="entry name" value="GGDEF"/>
    <property type="match status" value="1"/>
</dbReference>
<name>A0A0H3FXX5_KLEAK</name>
<evidence type="ECO:0000256" key="1">
    <source>
        <dbReference type="ARBA" id="ARBA00001946"/>
    </source>
</evidence>
<dbReference type="GO" id="GO:0005886">
    <property type="term" value="C:plasma membrane"/>
    <property type="evidence" value="ECO:0007669"/>
    <property type="project" value="TreeGrafter"/>
</dbReference>
<dbReference type="OrthoDB" id="6395678at2"/>
<feature type="domain" description="GGDEF" evidence="7">
    <location>
        <begin position="371"/>
        <end position="496"/>
    </location>
</feature>
<protein>
    <recommendedName>
        <fullName evidence="3">diguanylate cyclase</fullName>
        <ecNumber evidence="3">2.7.7.65</ecNumber>
    </recommendedName>
</protein>
<feature type="transmembrane region" description="Helical" evidence="6">
    <location>
        <begin position="7"/>
        <end position="26"/>
    </location>
</feature>
<dbReference type="InterPro" id="IPR049828">
    <property type="entry name" value="DgcJ_diguan"/>
</dbReference>
<dbReference type="InterPro" id="IPR043128">
    <property type="entry name" value="Rev_trsase/Diguanyl_cyclase"/>
</dbReference>
<dbReference type="SUPFAM" id="SSF55073">
    <property type="entry name" value="Nucleotide cyclase"/>
    <property type="match status" value="1"/>
</dbReference>
<dbReference type="EC" id="2.7.7.65" evidence="3"/>
<reference evidence="8 9" key="1">
    <citation type="journal article" date="2012" name="J. Bacteriol.">
        <title>Complete genome sequence of Enterobacter aerogenes KCTC 2190.</title>
        <authorList>
            <person name="Shin S.H."/>
            <person name="Kim S."/>
            <person name="Kim J.Y."/>
            <person name="Lee S."/>
            <person name="Um Y."/>
            <person name="Oh M.K."/>
            <person name="Kim Y.R."/>
            <person name="Lee J."/>
            <person name="Yang K.S."/>
        </authorList>
    </citation>
    <scope>NUCLEOTIDE SEQUENCE [LARGE SCALE GENOMIC DNA]</scope>
    <source>
        <strain evidence="8 9">KCTC 2190</strain>
    </source>
</reference>
<dbReference type="HOGENOM" id="CLU_042022_1_0_6"/>
<evidence type="ECO:0000256" key="6">
    <source>
        <dbReference type="SAM" id="Phobius"/>
    </source>
</evidence>
<comment type="catalytic activity">
    <reaction evidence="5">
        <text>2 GTP = 3',3'-c-di-GMP + 2 diphosphate</text>
        <dbReference type="Rhea" id="RHEA:24898"/>
        <dbReference type="ChEBI" id="CHEBI:33019"/>
        <dbReference type="ChEBI" id="CHEBI:37565"/>
        <dbReference type="ChEBI" id="CHEBI:58805"/>
        <dbReference type="EC" id="2.7.7.65"/>
    </reaction>
</comment>
<dbReference type="GeneID" id="93312524"/>
<evidence type="ECO:0000256" key="5">
    <source>
        <dbReference type="ARBA" id="ARBA00034247"/>
    </source>
</evidence>
<dbReference type="Pfam" id="PF17155">
    <property type="entry name" value="GAPES1"/>
    <property type="match status" value="1"/>
</dbReference>
<dbReference type="eggNOG" id="COG3706">
    <property type="taxonomic scope" value="Bacteria"/>
</dbReference>
<evidence type="ECO:0000256" key="3">
    <source>
        <dbReference type="ARBA" id="ARBA00012528"/>
    </source>
</evidence>
<dbReference type="PANTHER" id="PTHR45138:SF22">
    <property type="entry name" value="DIGUANYLATE CYCLASE DGCJ-RELATED"/>
    <property type="match status" value="1"/>
</dbReference>
<dbReference type="PATRIC" id="fig|1028307.3.peg.4331"/>
<keyword evidence="6" id="KW-0472">Membrane</keyword>
<sequence>MKLQNKLLRHVISAGVVVLTSSFLVYELIATHRDMSGYMRYIIEKGESTFLYDKYQNQLIISQFLRKLDTPPNQTEVEQVCNSVQHNGDVSGLNIAGYTYPQLHGTLSAAHADCGKWRGDIPALQAFDRAVAKNDSWQPEVPATLKSEKRFRYYIDLVNKYIYFYAPVRIKSNPIQNWNFLQDSKLGISQASLDGLEQGRSLISTVYVDAMTGKNILSFLTPVYFKDKLKGVVMVDVTAPEIEALLYTRDRPLVWRYLDITLKDSDTGALIEVHHSKTHLLNYAHYTHQVAENLRITLSLDVMYFLLSSWKLFLFYLLSTAALLHLVRVHFRLYNSVSKENISDTMTGLYNRKILTTMLESRLQRLTAQGVNVVTMALDCDGLKKINDTWGHNAGDEAIILLAQAISASIRSSDYGVRLGGDEFFLILIDYPESEAENIPARIRQYLTIHDHQQRVDFSWGAEHLAPEQSLSEAMKAADARLYMNKKQKKSPDIRR</sequence>
<evidence type="ECO:0000256" key="4">
    <source>
        <dbReference type="ARBA" id="ARBA00023134"/>
    </source>
</evidence>
<proteinExistence type="predicted"/>
<keyword evidence="9" id="KW-1185">Reference proteome</keyword>
<dbReference type="EMBL" id="CP002824">
    <property type="protein sequence ID" value="AEG99252.1"/>
    <property type="molecule type" value="Genomic_DNA"/>
</dbReference>
<gene>
    <name evidence="8" type="ordered locus">EAE_21745</name>
</gene>
<keyword evidence="6" id="KW-0812">Transmembrane</keyword>
<evidence type="ECO:0000313" key="8">
    <source>
        <dbReference type="EMBL" id="AEG99252.1"/>
    </source>
</evidence>
<dbReference type="Proteomes" id="UP000008881">
    <property type="component" value="Chromosome"/>
</dbReference>
<dbReference type="PANTHER" id="PTHR45138">
    <property type="entry name" value="REGULATORY COMPONENTS OF SENSORY TRANSDUCTION SYSTEM"/>
    <property type="match status" value="1"/>
</dbReference>
<dbReference type="AlphaFoldDB" id="A0A0H3FXX5"/>
<dbReference type="GO" id="GO:1902201">
    <property type="term" value="P:negative regulation of bacterial-type flagellum-dependent cell motility"/>
    <property type="evidence" value="ECO:0007669"/>
    <property type="project" value="TreeGrafter"/>
</dbReference>
<evidence type="ECO:0000259" key="7">
    <source>
        <dbReference type="PROSITE" id="PS50887"/>
    </source>
</evidence>
<dbReference type="Pfam" id="PF00990">
    <property type="entry name" value="GGDEF"/>
    <property type="match status" value="1"/>
</dbReference>
<dbReference type="NCBIfam" id="NF040885">
    <property type="entry name" value="diguan_DgcJ"/>
    <property type="match status" value="1"/>
</dbReference>
<dbReference type="GO" id="GO:0043709">
    <property type="term" value="P:cell adhesion involved in single-species biofilm formation"/>
    <property type="evidence" value="ECO:0007669"/>
    <property type="project" value="TreeGrafter"/>
</dbReference>
<dbReference type="GO" id="GO:0005525">
    <property type="term" value="F:GTP binding"/>
    <property type="evidence" value="ECO:0007669"/>
    <property type="project" value="UniProtKB-KW"/>
</dbReference>
<comment type="cofactor">
    <cofactor evidence="1">
        <name>Mg(2+)</name>
        <dbReference type="ChEBI" id="CHEBI:18420"/>
    </cofactor>
</comment>
<accession>A0A0H3FXX5</accession>
<dbReference type="NCBIfam" id="TIGR00254">
    <property type="entry name" value="GGDEF"/>
    <property type="match status" value="1"/>
</dbReference>
<dbReference type="Gene3D" id="3.30.450.20">
    <property type="entry name" value="PAS domain"/>
    <property type="match status" value="1"/>
</dbReference>
<keyword evidence="4" id="KW-0342">GTP-binding</keyword>
<keyword evidence="4" id="KW-0547">Nucleotide-binding</keyword>
<dbReference type="InterPro" id="IPR000160">
    <property type="entry name" value="GGDEF_dom"/>
</dbReference>
<dbReference type="RefSeq" id="WP_015705787.1">
    <property type="nucleotide sequence ID" value="NC_015663.1"/>
</dbReference>
<dbReference type="InterPro" id="IPR050469">
    <property type="entry name" value="Diguanylate_Cyclase"/>
</dbReference>
<comment type="pathway">
    <text evidence="2">Purine metabolism; 3',5'-cyclic di-GMP biosynthesis.</text>
</comment>
<evidence type="ECO:0000313" key="9">
    <source>
        <dbReference type="Proteomes" id="UP000008881"/>
    </source>
</evidence>
<keyword evidence="6" id="KW-1133">Transmembrane helix</keyword>
<dbReference type="Gene3D" id="3.30.70.270">
    <property type="match status" value="1"/>
</dbReference>
<evidence type="ECO:0000256" key="2">
    <source>
        <dbReference type="ARBA" id="ARBA00004665"/>
    </source>
</evidence>
<dbReference type="InterPro" id="IPR029787">
    <property type="entry name" value="Nucleotide_cyclase"/>
</dbReference>
<dbReference type="PROSITE" id="PS50887">
    <property type="entry name" value="GGDEF"/>
    <property type="match status" value="1"/>
</dbReference>
<dbReference type="KEGG" id="eae:EAE_21745"/>